<name>A0A8H3R4M1_9GLOM</name>
<dbReference type="Proteomes" id="UP000615446">
    <property type="component" value="Unassembled WGS sequence"/>
</dbReference>
<dbReference type="OrthoDB" id="2419433at2759"/>
<sequence length="350" mass="39081">MGEKINNKFCDTIQDSKNCNPVRSGGYYGKPALLSSPSSDNGVGCAVSLMDTLPHESYFAQKNEIPKNEKIPFQTPYQLVSKIHVDGECAATSNNVEYDVFGEKKEDQSVHVRCFNTMRSIDTKTGEKELLPHQRSNCGLESEGYINAIKYCPNQERIQALRTSLGELCGVGTLDGTVWTEKVPETPCHLVVPDVQSEDANVSGSMSPMPTGGKNNEITGCRNGSKNLLLLVEIIANESDRNRVATSLNCHVTKGDPHICYLQDIKEYGFDHIIIIGNCCCGILFLDCFGRVFAWDSMTYALRSLGDYWYLLTEKPQKSRLVWILDIDGTIDQIEDGMWRFLLILFILPK</sequence>
<dbReference type="AlphaFoldDB" id="A0A8H3R4M1"/>
<dbReference type="EMBL" id="BLAL01000319">
    <property type="protein sequence ID" value="GET03237.1"/>
    <property type="molecule type" value="Genomic_DNA"/>
</dbReference>
<comment type="caution">
    <text evidence="1">The sequence shown here is derived from an EMBL/GenBank/DDBJ whole genome shotgun (WGS) entry which is preliminary data.</text>
</comment>
<organism evidence="1 2">
    <name type="scientific">Rhizophagus clarus</name>
    <dbReference type="NCBI Taxonomy" id="94130"/>
    <lineage>
        <taxon>Eukaryota</taxon>
        <taxon>Fungi</taxon>
        <taxon>Fungi incertae sedis</taxon>
        <taxon>Mucoromycota</taxon>
        <taxon>Glomeromycotina</taxon>
        <taxon>Glomeromycetes</taxon>
        <taxon>Glomerales</taxon>
        <taxon>Glomeraceae</taxon>
        <taxon>Rhizophagus</taxon>
    </lineage>
</organism>
<gene>
    <name evidence="1" type="ORF">RCL2_002958400</name>
</gene>
<proteinExistence type="predicted"/>
<evidence type="ECO:0000313" key="2">
    <source>
        <dbReference type="Proteomes" id="UP000615446"/>
    </source>
</evidence>
<accession>A0A8H3R4M1</accession>
<evidence type="ECO:0000313" key="1">
    <source>
        <dbReference type="EMBL" id="GET03237.1"/>
    </source>
</evidence>
<protein>
    <submittedName>
        <fullName evidence="1">Uncharacterized protein</fullName>
    </submittedName>
</protein>
<reference evidence="1" key="1">
    <citation type="submission" date="2019-10" db="EMBL/GenBank/DDBJ databases">
        <title>Conservation and host-specific expression of non-tandemly repeated heterogenous ribosome RNA gene in arbuscular mycorrhizal fungi.</title>
        <authorList>
            <person name="Maeda T."/>
            <person name="Kobayashi Y."/>
            <person name="Nakagawa T."/>
            <person name="Ezawa T."/>
            <person name="Yamaguchi K."/>
            <person name="Bino T."/>
            <person name="Nishimoto Y."/>
            <person name="Shigenobu S."/>
            <person name="Kawaguchi M."/>
        </authorList>
    </citation>
    <scope>NUCLEOTIDE SEQUENCE</scope>
    <source>
        <strain evidence="1">HR1</strain>
    </source>
</reference>